<sequence length="290" mass="31536">MRRIICVLAVIWQAFAKVPSESESDELLAKFTQLREEVQPPASEMNLLSYSKNMERIANKWVLRCIPEYPSDYKYKQYVGTGFVFSMFNGQPQFKNALFAANNSISYNYAKNLCTGSCKNYKQAVTAASTEFGCAKHYCSNLDLGLVACAFNNADNRQRGLPYVSGKSCSKCPTDYYCVHNQCSVKSSPQPGSSTSTLSSTTPSSTTPVSPTPASSTATSTTHTSTIPSSTSTASPESAPTVSSTQQYNSEASVTVNSTKAHSLTTTSVSTTLQTFSCLYFAVFCLYFCN</sequence>
<feature type="chain" id="PRO_5024373088" evidence="2">
    <location>
        <begin position="17"/>
        <end position="290"/>
    </location>
</feature>
<dbReference type="InterPro" id="IPR014044">
    <property type="entry name" value="CAP_dom"/>
</dbReference>
<dbReference type="Gene3D" id="3.40.33.10">
    <property type="entry name" value="CAP"/>
    <property type="match status" value="1"/>
</dbReference>
<feature type="domain" description="SCP" evidence="3">
    <location>
        <begin position="22"/>
        <end position="159"/>
    </location>
</feature>
<reference evidence="4" key="1">
    <citation type="submission" date="2019-11" db="UniProtKB">
        <authorList>
            <consortium name="WormBaseParasite"/>
        </authorList>
    </citation>
    <scope>IDENTIFICATION</scope>
</reference>
<feature type="signal peptide" evidence="2">
    <location>
        <begin position="1"/>
        <end position="16"/>
    </location>
</feature>
<evidence type="ECO:0000256" key="1">
    <source>
        <dbReference type="SAM" id="MobiDB-lite"/>
    </source>
</evidence>
<name>A0A5K3F603_MESCO</name>
<accession>A0A5K3F603</accession>
<evidence type="ECO:0000259" key="3">
    <source>
        <dbReference type="SMART" id="SM00198"/>
    </source>
</evidence>
<dbReference type="SUPFAM" id="SSF55797">
    <property type="entry name" value="PR-1-like"/>
    <property type="match status" value="1"/>
</dbReference>
<proteinExistence type="predicted"/>
<dbReference type="WBParaSite" id="MCU_005734-RA">
    <property type="protein sequence ID" value="MCU_005734-RA"/>
    <property type="gene ID" value="MCU_005734"/>
</dbReference>
<feature type="region of interest" description="Disordered" evidence="1">
    <location>
        <begin position="186"/>
        <end position="247"/>
    </location>
</feature>
<feature type="compositionally biased region" description="Low complexity" evidence="1">
    <location>
        <begin position="186"/>
        <end position="245"/>
    </location>
</feature>
<dbReference type="Pfam" id="PF00188">
    <property type="entry name" value="CAP"/>
    <property type="match status" value="1"/>
</dbReference>
<dbReference type="InterPro" id="IPR035940">
    <property type="entry name" value="CAP_sf"/>
</dbReference>
<dbReference type="SMART" id="SM00198">
    <property type="entry name" value="SCP"/>
    <property type="match status" value="1"/>
</dbReference>
<dbReference type="AlphaFoldDB" id="A0A5K3F603"/>
<evidence type="ECO:0000256" key="2">
    <source>
        <dbReference type="SAM" id="SignalP"/>
    </source>
</evidence>
<organism evidence="4">
    <name type="scientific">Mesocestoides corti</name>
    <name type="common">Flatworm</name>
    <dbReference type="NCBI Taxonomy" id="53468"/>
    <lineage>
        <taxon>Eukaryota</taxon>
        <taxon>Metazoa</taxon>
        <taxon>Spiralia</taxon>
        <taxon>Lophotrochozoa</taxon>
        <taxon>Platyhelminthes</taxon>
        <taxon>Cestoda</taxon>
        <taxon>Eucestoda</taxon>
        <taxon>Cyclophyllidea</taxon>
        <taxon>Mesocestoididae</taxon>
        <taxon>Mesocestoides</taxon>
    </lineage>
</organism>
<protein>
    <submittedName>
        <fullName evidence="4">SCP domain-containing protein</fullName>
    </submittedName>
</protein>
<evidence type="ECO:0000313" key="4">
    <source>
        <dbReference type="WBParaSite" id="MCU_005734-RA"/>
    </source>
</evidence>
<keyword evidence="2" id="KW-0732">Signal</keyword>